<dbReference type="GO" id="GO:0044205">
    <property type="term" value="P:'de novo' UMP biosynthetic process"/>
    <property type="evidence" value="ECO:0007669"/>
    <property type="project" value="UniProtKB-UniRule"/>
</dbReference>
<dbReference type="GO" id="GO:0006145">
    <property type="term" value="P:purine nucleobase catabolic process"/>
    <property type="evidence" value="ECO:0007669"/>
    <property type="project" value="TreeGrafter"/>
</dbReference>
<evidence type="ECO:0000256" key="7">
    <source>
        <dbReference type="HAMAP-Rule" id="MF_00220"/>
    </source>
</evidence>
<feature type="binding site" evidence="7">
    <location>
        <position position="156"/>
    </location>
    <ligand>
        <name>Zn(2+)</name>
        <dbReference type="ChEBI" id="CHEBI:29105"/>
        <label>2</label>
    </ligand>
</feature>
<feature type="binding site" evidence="7">
    <location>
        <position position="64"/>
    </location>
    <ligand>
        <name>Zn(2+)</name>
        <dbReference type="ChEBI" id="CHEBI:29105"/>
        <label>1</label>
    </ligand>
</feature>
<dbReference type="RefSeq" id="WP_006979934.1">
    <property type="nucleotide sequence ID" value="NZ_ABVL01000006.1"/>
</dbReference>
<dbReference type="InterPro" id="IPR011059">
    <property type="entry name" value="Metal-dep_hydrolase_composite"/>
</dbReference>
<dbReference type="GO" id="GO:0004151">
    <property type="term" value="F:dihydroorotase activity"/>
    <property type="evidence" value="ECO:0007669"/>
    <property type="project" value="UniProtKB-UniRule"/>
</dbReference>
<dbReference type="EMBL" id="ABVL01000006">
    <property type="protein sequence ID" value="EDY20020.1"/>
    <property type="molecule type" value="Genomic_DNA"/>
</dbReference>
<dbReference type="UniPathway" id="UPA00070">
    <property type="reaction ID" value="UER00117"/>
</dbReference>
<evidence type="ECO:0000259" key="8">
    <source>
        <dbReference type="Pfam" id="PF07969"/>
    </source>
</evidence>
<accession>B4D108</accession>
<comment type="caution">
    <text evidence="10">The sequence shown here is derived from an EMBL/GenBank/DDBJ whole genome shotgun (WGS) entry which is preliminary data.</text>
</comment>
<dbReference type="EC" id="3.5.2.3" evidence="7"/>
<protein>
    <recommendedName>
        <fullName evidence="7">Dihydroorotase</fullName>
        <shortName evidence="7">DHOase</shortName>
        <ecNumber evidence="7">3.5.2.3</ecNumber>
    </recommendedName>
</protein>
<feature type="binding site" evidence="7">
    <location>
        <position position="236"/>
    </location>
    <ligand>
        <name>Zn(2+)</name>
        <dbReference type="ChEBI" id="CHEBI:29105"/>
        <label>2</label>
    </ligand>
</feature>
<feature type="binding site" evidence="7">
    <location>
        <position position="66"/>
    </location>
    <ligand>
        <name>Zn(2+)</name>
        <dbReference type="ChEBI" id="CHEBI:29105"/>
        <label>1</label>
    </ligand>
</feature>
<feature type="active site" evidence="7">
    <location>
        <position position="309"/>
    </location>
</feature>
<comment type="pathway">
    <text evidence="7">Pyrimidine metabolism; UMP biosynthesis via de novo pathway; (S)-dihydroorotate from bicarbonate: step 3/3.</text>
</comment>
<dbReference type="FunCoup" id="B4D108">
    <property type="interactions" value="517"/>
</dbReference>
<dbReference type="SUPFAM" id="SSF51338">
    <property type="entry name" value="Composite domain of metallo-dependent hydrolases"/>
    <property type="match status" value="1"/>
</dbReference>
<comment type="similarity">
    <text evidence="2 7">Belongs to the metallo-dependent hydrolases superfamily. DHOase family. Class I DHOase subfamily.</text>
</comment>
<dbReference type="PANTHER" id="PTHR43668">
    <property type="entry name" value="ALLANTOINASE"/>
    <property type="match status" value="1"/>
</dbReference>
<feature type="binding site" evidence="7">
    <location>
        <position position="156"/>
    </location>
    <ligand>
        <name>Zn(2+)</name>
        <dbReference type="ChEBI" id="CHEBI:29105"/>
        <label>1</label>
    </ligand>
</feature>
<dbReference type="STRING" id="497964.CfE428DRAFT_2609"/>
<comment type="function">
    <text evidence="1 7">Catalyzes the reversible cyclization of carbamoyl aspartate to dihydroorotate.</text>
</comment>
<dbReference type="Gene3D" id="3.20.20.140">
    <property type="entry name" value="Metal-dependent hydrolases"/>
    <property type="match status" value="1"/>
</dbReference>
<keyword evidence="6 7" id="KW-0665">Pyrimidine biosynthesis</keyword>
<dbReference type="eggNOG" id="COG0044">
    <property type="taxonomic scope" value="Bacteria"/>
</dbReference>
<dbReference type="PROSITE" id="PS00482">
    <property type="entry name" value="DIHYDROOROTASE_1"/>
    <property type="match status" value="1"/>
</dbReference>
<evidence type="ECO:0000259" key="9">
    <source>
        <dbReference type="Pfam" id="PF12890"/>
    </source>
</evidence>
<dbReference type="InterPro" id="IPR004722">
    <property type="entry name" value="DHOase"/>
</dbReference>
<dbReference type="InParanoid" id="B4D108"/>
<evidence type="ECO:0000256" key="1">
    <source>
        <dbReference type="ARBA" id="ARBA00002368"/>
    </source>
</evidence>
<dbReference type="MEROPS" id="M38.972"/>
<feature type="binding site" evidence="7">
    <location>
        <position position="183"/>
    </location>
    <ligand>
        <name>Zn(2+)</name>
        <dbReference type="ChEBI" id="CHEBI:29105"/>
        <label>2</label>
    </ligand>
</feature>
<feature type="binding site" evidence="7">
    <location>
        <position position="313"/>
    </location>
    <ligand>
        <name>substrate</name>
    </ligand>
</feature>
<dbReference type="InterPro" id="IPR013108">
    <property type="entry name" value="Amidohydro_3"/>
</dbReference>
<dbReference type="CDD" id="cd01317">
    <property type="entry name" value="DHOase_IIa"/>
    <property type="match status" value="1"/>
</dbReference>
<dbReference type="InterPro" id="IPR002195">
    <property type="entry name" value="Dihydroorotase_CS"/>
</dbReference>
<sequence length="429" mass="46334">MTTLITNGHIIDPANGIDRVGDVYITDGKIAKIDLEGSARHVEKDETIIDATGLVVTPGLIDLHVHFREPGQSAKETIATGAKAAAAGGFTSVVCMPNTAPSVDSPSVVTWILEKAKAEACVNVFPTGAITKGIAGEELAPIGSMRKAGIVALTDDGHCIQNPEIMRRALEYARMFNLTVMDHCQDYALVGKGVMHEGYWSTVLGLPGWPALGEEIIVSRNAQLAELTGTAIHCQHLSSGGSVRILREARSRGVPISGEICPHHIALTDESIRTYDTNFKMNPPLRTQRDIDLLIEGVADGTITVLASDHAPHCSYEKEVEFDQAPFGILGLETEVGLFLDILMHKKKAISLARFVAMFTIEPARLLGLDRGTLSVGAPADITLLDPDREWTVDKEQSFSRSRNTPFQGWQLKGRAVRTIVGGETVWSS</sequence>
<evidence type="ECO:0000313" key="11">
    <source>
        <dbReference type="Proteomes" id="UP000005824"/>
    </source>
</evidence>
<keyword evidence="4 7" id="KW-0378">Hydrolase</keyword>
<comment type="cofactor">
    <cofactor evidence="7">
        <name>Zn(2+)</name>
        <dbReference type="ChEBI" id="CHEBI:29105"/>
    </cofactor>
    <text evidence="7">Binds 2 Zn(2+) ions per subunit.</text>
</comment>
<evidence type="ECO:0000313" key="10">
    <source>
        <dbReference type="EMBL" id="EDY20020.1"/>
    </source>
</evidence>
<dbReference type="Pfam" id="PF07969">
    <property type="entry name" value="Amidohydro_3"/>
    <property type="match status" value="1"/>
</dbReference>
<dbReference type="GO" id="GO:0004038">
    <property type="term" value="F:allantoinase activity"/>
    <property type="evidence" value="ECO:0007669"/>
    <property type="project" value="TreeGrafter"/>
</dbReference>
<comment type="catalytic activity">
    <reaction evidence="7">
        <text>(S)-dihydroorotate + H2O = N-carbamoyl-L-aspartate + H(+)</text>
        <dbReference type="Rhea" id="RHEA:24296"/>
        <dbReference type="ChEBI" id="CHEBI:15377"/>
        <dbReference type="ChEBI" id="CHEBI:15378"/>
        <dbReference type="ChEBI" id="CHEBI:30864"/>
        <dbReference type="ChEBI" id="CHEBI:32814"/>
        <dbReference type="EC" id="3.5.2.3"/>
    </reaction>
</comment>
<feature type="binding site" evidence="7">
    <location>
        <position position="309"/>
    </location>
    <ligand>
        <name>Zn(2+)</name>
        <dbReference type="ChEBI" id="CHEBI:29105"/>
        <label>1</label>
    </ligand>
</feature>
<evidence type="ECO:0000256" key="4">
    <source>
        <dbReference type="ARBA" id="ARBA00022801"/>
    </source>
</evidence>
<organism evidence="10 11">
    <name type="scientific">Chthoniobacter flavus Ellin428</name>
    <dbReference type="NCBI Taxonomy" id="497964"/>
    <lineage>
        <taxon>Bacteria</taxon>
        <taxon>Pseudomonadati</taxon>
        <taxon>Verrucomicrobiota</taxon>
        <taxon>Spartobacteria</taxon>
        <taxon>Chthoniobacterales</taxon>
        <taxon>Chthoniobacteraceae</taxon>
        <taxon>Chthoniobacter</taxon>
    </lineage>
</organism>
<feature type="domain" description="Dihydroorotase catalytic" evidence="9">
    <location>
        <begin position="54"/>
        <end position="239"/>
    </location>
</feature>
<feature type="binding site" evidence="7">
    <location>
        <position position="98"/>
    </location>
    <ligand>
        <name>substrate</name>
    </ligand>
</feature>
<dbReference type="Proteomes" id="UP000005824">
    <property type="component" value="Unassembled WGS sequence"/>
</dbReference>
<dbReference type="InterPro" id="IPR024403">
    <property type="entry name" value="DHOase_cat"/>
</dbReference>
<proteinExistence type="inferred from homology"/>
<dbReference type="InterPro" id="IPR050138">
    <property type="entry name" value="DHOase/Allantoinase_Hydrolase"/>
</dbReference>
<dbReference type="PROSITE" id="PS00483">
    <property type="entry name" value="DIHYDROOROTASE_2"/>
    <property type="match status" value="1"/>
</dbReference>
<dbReference type="GO" id="GO:0008270">
    <property type="term" value="F:zinc ion binding"/>
    <property type="evidence" value="ECO:0007669"/>
    <property type="project" value="UniProtKB-UniRule"/>
</dbReference>
<keyword evidence="5 7" id="KW-0862">Zinc</keyword>
<evidence type="ECO:0000256" key="2">
    <source>
        <dbReference type="ARBA" id="ARBA00010286"/>
    </source>
</evidence>
<dbReference type="NCBIfam" id="TIGR00857">
    <property type="entry name" value="pyrC_multi"/>
    <property type="match status" value="1"/>
</dbReference>
<evidence type="ECO:0000256" key="6">
    <source>
        <dbReference type="ARBA" id="ARBA00022975"/>
    </source>
</evidence>
<keyword evidence="3 7" id="KW-0479">Metal-binding</keyword>
<feature type="binding site" evidence="7">
    <location>
        <position position="282"/>
    </location>
    <ligand>
        <name>substrate</name>
    </ligand>
</feature>
<feature type="binding site" evidence="7">
    <location>
        <begin position="327"/>
        <end position="328"/>
    </location>
    <ligand>
        <name>substrate</name>
    </ligand>
</feature>
<dbReference type="HAMAP" id="MF_00220_B">
    <property type="entry name" value="PyrC_classI_B"/>
    <property type="match status" value="1"/>
</dbReference>
<dbReference type="AlphaFoldDB" id="B4D108"/>
<dbReference type="Pfam" id="PF12890">
    <property type="entry name" value="DHOase"/>
    <property type="match status" value="1"/>
</dbReference>
<evidence type="ECO:0000256" key="3">
    <source>
        <dbReference type="ARBA" id="ARBA00022723"/>
    </source>
</evidence>
<dbReference type="SUPFAM" id="SSF51556">
    <property type="entry name" value="Metallo-dependent hydrolases"/>
    <property type="match status" value="1"/>
</dbReference>
<dbReference type="InterPro" id="IPR032466">
    <property type="entry name" value="Metal_Hydrolase"/>
</dbReference>
<gene>
    <name evidence="7" type="primary">pyrC</name>
    <name evidence="10" type="ORF">CfE428DRAFT_2609</name>
</gene>
<name>B4D108_9BACT</name>
<dbReference type="GO" id="GO:0005737">
    <property type="term" value="C:cytoplasm"/>
    <property type="evidence" value="ECO:0007669"/>
    <property type="project" value="TreeGrafter"/>
</dbReference>
<keyword evidence="11" id="KW-1185">Reference proteome</keyword>
<reference evidence="10 11" key="1">
    <citation type="journal article" date="2011" name="J. Bacteriol.">
        <title>Genome sequence of Chthoniobacter flavus Ellin428, an aerobic heterotrophic soil bacterium.</title>
        <authorList>
            <person name="Kant R."/>
            <person name="van Passel M.W."/>
            <person name="Palva A."/>
            <person name="Lucas S."/>
            <person name="Lapidus A."/>
            <person name="Glavina Del Rio T."/>
            <person name="Dalin E."/>
            <person name="Tice H."/>
            <person name="Bruce D."/>
            <person name="Goodwin L."/>
            <person name="Pitluck S."/>
            <person name="Larimer F.W."/>
            <person name="Land M.L."/>
            <person name="Hauser L."/>
            <person name="Sangwan P."/>
            <person name="de Vos W.M."/>
            <person name="Janssen P.H."/>
            <person name="Smidt H."/>
        </authorList>
    </citation>
    <scope>NUCLEOTIDE SEQUENCE [LARGE SCALE GENOMIC DNA]</scope>
    <source>
        <strain evidence="10 11">Ellin428</strain>
    </source>
</reference>
<dbReference type="PANTHER" id="PTHR43668:SF2">
    <property type="entry name" value="ALLANTOINASE"/>
    <property type="match status" value="1"/>
</dbReference>
<feature type="binding site" evidence="7">
    <location>
        <begin position="66"/>
        <end position="68"/>
    </location>
    <ligand>
        <name>substrate</name>
    </ligand>
</feature>
<dbReference type="Gene3D" id="2.30.40.10">
    <property type="entry name" value="Urease, subunit C, domain 1"/>
    <property type="match status" value="1"/>
</dbReference>
<evidence type="ECO:0000256" key="5">
    <source>
        <dbReference type="ARBA" id="ARBA00022833"/>
    </source>
</evidence>
<feature type="domain" description="Amidohydrolase 3" evidence="8">
    <location>
        <begin position="300"/>
        <end position="426"/>
    </location>
</feature>